<evidence type="ECO:0000313" key="3">
    <source>
        <dbReference type="Proteomes" id="UP000487882"/>
    </source>
</evidence>
<dbReference type="EMBL" id="WNLP01000002">
    <property type="protein sequence ID" value="MUH59305.1"/>
    <property type="molecule type" value="Genomic_DNA"/>
</dbReference>
<accession>A0A7K1J4D0</accession>
<comment type="caution">
    <text evidence="2">The sequence shown here is derived from an EMBL/GenBank/DDBJ whole genome shotgun (WGS) entry which is preliminary data.</text>
</comment>
<feature type="transmembrane region" description="Helical" evidence="1">
    <location>
        <begin position="30"/>
        <end position="48"/>
    </location>
</feature>
<feature type="transmembrane region" description="Helical" evidence="1">
    <location>
        <begin position="87"/>
        <end position="106"/>
    </location>
</feature>
<keyword evidence="1" id="KW-0472">Membrane</keyword>
<protein>
    <submittedName>
        <fullName evidence="2">Uncharacterized protein</fullName>
    </submittedName>
</protein>
<feature type="transmembrane region" description="Helical" evidence="1">
    <location>
        <begin position="7"/>
        <end position="24"/>
    </location>
</feature>
<proteinExistence type="predicted"/>
<dbReference type="RefSeq" id="WP_155588306.1">
    <property type="nucleotide sequence ID" value="NZ_WNLP01000002.1"/>
</dbReference>
<feature type="transmembrane region" description="Helical" evidence="1">
    <location>
        <begin position="57"/>
        <end position="75"/>
    </location>
</feature>
<name>A0A7K1J4D0_9BIFI</name>
<keyword evidence="1" id="KW-1133">Transmembrane helix</keyword>
<dbReference type="AlphaFoldDB" id="A0A7K1J4D0"/>
<evidence type="ECO:0000256" key="1">
    <source>
        <dbReference type="SAM" id="Phobius"/>
    </source>
</evidence>
<keyword evidence="3" id="KW-1185">Reference proteome</keyword>
<gene>
    <name evidence="2" type="ORF">GSD1FS_0622</name>
</gene>
<sequence>MTRAMGLVFGYVVIFAALGAAVFFTPLSAWWWAAWIIWGLWGCIAVYYERVYSRMSVIFYAFVWPVDWIITAAAVRNWSLFGLSQDTVNNICMVFWAVTGVVYLVYKMREKPESEVAHAPAK</sequence>
<reference evidence="2 3" key="1">
    <citation type="submission" date="2019-09" db="EMBL/GenBank/DDBJ databases">
        <title>Bifidobacterium canis sp. nov., isolated from the digestive tract of German Shepherd dog puppy.</title>
        <authorList>
            <person name="Bunesova V."/>
        </authorList>
    </citation>
    <scope>NUCLEOTIDE SEQUENCE [LARGE SCALE GENOMIC DNA]</scope>
    <source>
        <strain evidence="2 3">GSD1FS</strain>
    </source>
</reference>
<evidence type="ECO:0000313" key="2">
    <source>
        <dbReference type="EMBL" id="MUH59305.1"/>
    </source>
</evidence>
<keyword evidence="1" id="KW-0812">Transmembrane</keyword>
<organism evidence="2 3">
    <name type="scientific">Bifidobacterium canis</name>
    <dbReference type="NCBI Taxonomy" id="2610880"/>
    <lineage>
        <taxon>Bacteria</taxon>
        <taxon>Bacillati</taxon>
        <taxon>Actinomycetota</taxon>
        <taxon>Actinomycetes</taxon>
        <taxon>Bifidobacteriales</taxon>
        <taxon>Bifidobacteriaceae</taxon>
        <taxon>Bifidobacterium</taxon>
    </lineage>
</organism>
<dbReference type="Proteomes" id="UP000487882">
    <property type="component" value="Unassembled WGS sequence"/>
</dbReference>